<keyword evidence="1" id="KW-1133">Transmembrane helix</keyword>
<organism evidence="2 3">
    <name type="scientific">Nitrincola tapanii</name>
    <dbReference type="NCBI Taxonomy" id="1708751"/>
    <lineage>
        <taxon>Bacteria</taxon>
        <taxon>Pseudomonadati</taxon>
        <taxon>Pseudomonadota</taxon>
        <taxon>Gammaproteobacteria</taxon>
        <taxon>Oceanospirillales</taxon>
        <taxon>Oceanospirillaceae</taxon>
        <taxon>Nitrincola</taxon>
    </lineage>
</organism>
<dbReference type="EMBL" id="SMRS01000005">
    <property type="protein sequence ID" value="KAA0874824.1"/>
    <property type="molecule type" value="Genomic_DNA"/>
</dbReference>
<keyword evidence="1" id="KW-0472">Membrane</keyword>
<protein>
    <submittedName>
        <fullName evidence="2">Uncharacterized protein</fullName>
    </submittedName>
</protein>
<evidence type="ECO:0000313" key="3">
    <source>
        <dbReference type="Proteomes" id="UP000325302"/>
    </source>
</evidence>
<dbReference type="Proteomes" id="UP000325302">
    <property type="component" value="Unassembled WGS sequence"/>
</dbReference>
<proteinExistence type="predicted"/>
<name>A0A5A9W2U8_9GAMM</name>
<keyword evidence="3" id="KW-1185">Reference proteome</keyword>
<comment type="caution">
    <text evidence="2">The sequence shown here is derived from an EMBL/GenBank/DDBJ whole genome shotgun (WGS) entry which is preliminary data.</text>
</comment>
<accession>A0A5A9W2U8</accession>
<evidence type="ECO:0000256" key="1">
    <source>
        <dbReference type="SAM" id="Phobius"/>
    </source>
</evidence>
<keyword evidence="1" id="KW-0812">Transmembrane</keyword>
<sequence>MLVTAAEFTLLPSLGQELMALAGLILIGLGSILAFVAYLCLSILRVMRFLDSDDEQSPPRY</sequence>
<dbReference type="AlphaFoldDB" id="A0A5A9W2U8"/>
<feature type="transmembrane region" description="Helical" evidence="1">
    <location>
        <begin position="20"/>
        <end position="41"/>
    </location>
</feature>
<evidence type="ECO:0000313" key="2">
    <source>
        <dbReference type="EMBL" id="KAA0874824.1"/>
    </source>
</evidence>
<gene>
    <name evidence="2" type="ORF">E1H14_07775</name>
</gene>
<reference evidence="2 3" key="1">
    <citation type="submission" date="2019-03" db="EMBL/GenBank/DDBJ databases">
        <title>Nitrincola sp. nov. isolated from an Indian soda lake.</title>
        <authorList>
            <person name="Joshi A."/>
            <person name="Thite S.V."/>
            <person name="Joseph N."/>
            <person name="Dhotre D."/>
            <person name="Moorthy M."/>
            <person name="Shouche Y.S."/>
        </authorList>
    </citation>
    <scope>NUCLEOTIDE SEQUENCE [LARGE SCALE GENOMIC DNA]</scope>
    <source>
        <strain evidence="2 3">MEB193</strain>
    </source>
</reference>